<dbReference type="RefSeq" id="WP_091827729.1">
    <property type="nucleotide sequence ID" value="NZ_FNRJ01000018.1"/>
</dbReference>
<dbReference type="SUPFAM" id="SSF48403">
    <property type="entry name" value="Ankyrin repeat"/>
    <property type="match status" value="1"/>
</dbReference>
<dbReference type="PROSITE" id="PS50297">
    <property type="entry name" value="ANK_REP_REGION"/>
    <property type="match status" value="3"/>
</dbReference>
<keyword evidence="5" id="KW-1185">Reference proteome</keyword>
<feature type="repeat" description="ANK" evidence="3">
    <location>
        <begin position="67"/>
        <end position="99"/>
    </location>
</feature>
<protein>
    <submittedName>
        <fullName evidence="4">Ankyrin repeat-containing protein</fullName>
    </submittedName>
</protein>
<dbReference type="Gene3D" id="1.25.40.20">
    <property type="entry name" value="Ankyrin repeat-containing domain"/>
    <property type="match status" value="2"/>
</dbReference>
<dbReference type="AlphaFoldDB" id="A0A1H4GNN4"/>
<dbReference type="Pfam" id="PF12796">
    <property type="entry name" value="Ank_2"/>
    <property type="match status" value="2"/>
</dbReference>
<feature type="repeat" description="ANK" evidence="3">
    <location>
        <begin position="194"/>
        <end position="226"/>
    </location>
</feature>
<keyword evidence="2 3" id="KW-0040">ANK repeat</keyword>
<dbReference type="Proteomes" id="UP000242469">
    <property type="component" value="Unassembled WGS sequence"/>
</dbReference>
<dbReference type="InterPro" id="IPR002110">
    <property type="entry name" value="Ankyrin_rpt"/>
</dbReference>
<proteinExistence type="predicted"/>
<dbReference type="OrthoDB" id="6147687at2"/>
<dbReference type="SMART" id="SM00248">
    <property type="entry name" value="ANK"/>
    <property type="match status" value="7"/>
</dbReference>
<reference evidence="5" key="1">
    <citation type="submission" date="2016-10" db="EMBL/GenBank/DDBJ databases">
        <authorList>
            <person name="Varghese N."/>
            <person name="Submissions S."/>
        </authorList>
    </citation>
    <scope>NUCLEOTIDE SEQUENCE [LARGE SCALE GENOMIC DNA]</scope>
    <source>
        <strain evidence="5">DSM 11526</strain>
    </source>
</reference>
<dbReference type="PANTHER" id="PTHR24171">
    <property type="entry name" value="ANKYRIN REPEAT DOMAIN-CONTAINING PROTEIN 39-RELATED"/>
    <property type="match status" value="1"/>
</dbReference>
<evidence type="ECO:0000313" key="4">
    <source>
        <dbReference type="EMBL" id="SEB11205.1"/>
    </source>
</evidence>
<dbReference type="InterPro" id="IPR036770">
    <property type="entry name" value="Ankyrin_rpt-contain_sf"/>
</dbReference>
<dbReference type="EMBL" id="FNRJ01000018">
    <property type="protein sequence ID" value="SEB11205.1"/>
    <property type="molecule type" value="Genomic_DNA"/>
</dbReference>
<evidence type="ECO:0000256" key="2">
    <source>
        <dbReference type="ARBA" id="ARBA00023043"/>
    </source>
</evidence>
<keyword evidence="1" id="KW-0677">Repeat</keyword>
<dbReference type="STRING" id="1122198.SAMN02745729_11859"/>
<evidence type="ECO:0000313" key="5">
    <source>
        <dbReference type="Proteomes" id="UP000242469"/>
    </source>
</evidence>
<feature type="repeat" description="ANK" evidence="3">
    <location>
        <begin position="135"/>
        <end position="167"/>
    </location>
</feature>
<evidence type="ECO:0000256" key="3">
    <source>
        <dbReference type="PROSITE-ProRule" id="PRU00023"/>
    </source>
</evidence>
<feature type="repeat" description="ANK" evidence="3">
    <location>
        <begin position="33"/>
        <end position="66"/>
    </location>
</feature>
<sequence length="253" mass="27747">MINAIHDAIFEGDIDRVRSILNNGIDIEAKNCDGDTPFLTCCTYRPLIEIMNLLVDYGADIDARNINGESSLSIAVNRKKIAFIDFLLNKNAEINVISDDGQTPLFRAIYKNQLAYAKEMLRRGADPSLNPSNPESGTSLLWAAGTGDLELVKMLVDCGADISSPGILHSAIKHMHIMKYLIDQGVDVNKKGAWGSTALHMAAYKCEKDAVELLINNGADIGVKDDKEDQTPYEWALEGDCQCEIIGNLLKSD</sequence>
<feature type="repeat" description="ANK" evidence="3">
    <location>
        <begin position="100"/>
        <end position="132"/>
    </location>
</feature>
<gene>
    <name evidence="4" type="ORF">SAMN02745729_11859</name>
</gene>
<accession>A0A1H4GNN4</accession>
<name>A0A1H4GNN4_9GAMM</name>
<evidence type="ECO:0000256" key="1">
    <source>
        <dbReference type="ARBA" id="ARBA00022737"/>
    </source>
</evidence>
<organism evidence="4 5">
    <name type="scientific">Marinobacterium iners DSM 11526</name>
    <dbReference type="NCBI Taxonomy" id="1122198"/>
    <lineage>
        <taxon>Bacteria</taxon>
        <taxon>Pseudomonadati</taxon>
        <taxon>Pseudomonadota</taxon>
        <taxon>Gammaproteobacteria</taxon>
        <taxon>Oceanospirillales</taxon>
        <taxon>Oceanospirillaceae</taxon>
        <taxon>Marinobacterium</taxon>
    </lineage>
</organism>
<dbReference type="PROSITE" id="PS50088">
    <property type="entry name" value="ANK_REPEAT"/>
    <property type="match status" value="5"/>
</dbReference>